<protein>
    <submittedName>
        <fullName evidence="5">Uncharacterized protein</fullName>
    </submittedName>
</protein>
<dbReference type="GO" id="GO:0005730">
    <property type="term" value="C:nucleolus"/>
    <property type="evidence" value="ECO:0007669"/>
    <property type="project" value="TreeGrafter"/>
</dbReference>
<evidence type="ECO:0000256" key="1">
    <source>
        <dbReference type="ARBA" id="ARBA00004496"/>
    </source>
</evidence>
<evidence type="ECO:0000256" key="3">
    <source>
        <dbReference type="ARBA" id="ARBA00022603"/>
    </source>
</evidence>
<name>J9AUS0_WUCBA</name>
<reference evidence="6" key="1">
    <citation type="submission" date="2012-08" db="EMBL/GenBank/DDBJ databases">
        <title>The Genome Sequence of Wuchereria bancrofti.</title>
        <authorList>
            <person name="Nutman T.B."/>
            <person name="Fink D.L."/>
            <person name="Russ C."/>
            <person name="Young S."/>
            <person name="Zeng Q."/>
            <person name="Koehrsen M."/>
            <person name="Alvarado L."/>
            <person name="Berlin A."/>
            <person name="Chapman S.B."/>
            <person name="Chen Z."/>
            <person name="Freedman E."/>
            <person name="Gellesch M."/>
            <person name="Goldberg J."/>
            <person name="Griggs A."/>
            <person name="Gujja S."/>
            <person name="Heilman E.R."/>
            <person name="Heiman D."/>
            <person name="Hepburn T."/>
            <person name="Howarth C."/>
            <person name="Jen D."/>
            <person name="Larson L."/>
            <person name="Lewis B."/>
            <person name="Mehta T."/>
            <person name="Park D."/>
            <person name="Pearson M."/>
            <person name="Roberts A."/>
            <person name="Saif S."/>
            <person name="Shea T."/>
            <person name="Shenoy N."/>
            <person name="Sisk P."/>
            <person name="Stolte C."/>
            <person name="Sykes S."/>
            <person name="Walk T."/>
            <person name="White J."/>
            <person name="Yandava C."/>
            <person name="Haas B."/>
            <person name="Henn M.R."/>
            <person name="Nusbaum C."/>
            <person name="Birren B."/>
        </authorList>
    </citation>
    <scope>NUCLEOTIDE SEQUENCE [LARGE SCALE GENOMIC DNA]</scope>
    <source>
        <strain evidence="6">NA</strain>
    </source>
</reference>
<dbReference type="AlphaFoldDB" id="J9AUS0"/>
<organism evidence="5 6">
    <name type="scientific">Wuchereria bancrofti</name>
    <dbReference type="NCBI Taxonomy" id="6293"/>
    <lineage>
        <taxon>Eukaryota</taxon>
        <taxon>Metazoa</taxon>
        <taxon>Ecdysozoa</taxon>
        <taxon>Nematoda</taxon>
        <taxon>Chromadorea</taxon>
        <taxon>Rhabditida</taxon>
        <taxon>Spirurina</taxon>
        <taxon>Spiruromorpha</taxon>
        <taxon>Filarioidea</taxon>
        <taxon>Onchocercidae</taxon>
        <taxon>Wuchereria</taxon>
    </lineage>
</organism>
<dbReference type="Pfam" id="PF10237">
    <property type="entry name" value="N6-adenineMlase"/>
    <property type="match status" value="1"/>
</dbReference>
<keyword evidence="3" id="KW-0489">Methyltransferase</keyword>
<dbReference type="EMBL" id="ADBV01006803">
    <property type="protein sequence ID" value="EJW78245.1"/>
    <property type="molecule type" value="Genomic_DNA"/>
</dbReference>
<dbReference type="Proteomes" id="UP000004810">
    <property type="component" value="Unassembled WGS sequence"/>
</dbReference>
<evidence type="ECO:0000256" key="2">
    <source>
        <dbReference type="ARBA" id="ARBA00022490"/>
    </source>
</evidence>
<feature type="non-terminal residue" evidence="5">
    <location>
        <position position="1"/>
    </location>
</feature>
<evidence type="ECO:0000313" key="6">
    <source>
        <dbReference type="Proteomes" id="UP000004810"/>
    </source>
</evidence>
<evidence type="ECO:0000256" key="4">
    <source>
        <dbReference type="ARBA" id="ARBA00022679"/>
    </source>
</evidence>
<keyword evidence="4" id="KW-0808">Transferase</keyword>
<dbReference type="GO" id="GO:0005737">
    <property type="term" value="C:cytoplasm"/>
    <property type="evidence" value="ECO:0007669"/>
    <property type="project" value="UniProtKB-SubCell"/>
</dbReference>
<keyword evidence="2" id="KW-0963">Cytoplasm</keyword>
<comment type="caution">
    <text evidence="5">The sequence shown here is derived from an EMBL/GenBank/DDBJ whole genome shotgun (WGS) entry which is preliminary data.</text>
</comment>
<comment type="subcellular location">
    <subcellularLocation>
        <location evidence="1">Cytoplasm</location>
    </subcellularLocation>
</comment>
<dbReference type="InterPro" id="IPR041370">
    <property type="entry name" value="Mlase_EEF1AKMT1/ZCCHC4"/>
</dbReference>
<gene>
    <name evidence="5" type="ORF">WUBG_10847</name>
</gene>
<evidence type="ECO:0000313" key="5">
    <source>
        <dbReference type="EMBL" id="EJW78245.1"/>
    </source>
</evidence>
<dbReference type="PANTHER" id="PTHR13493">
    <property type="entry name" value="ZINC FINGER CCHC DOMAIN-CONTAINING"/>
    <property type="match status" value="1"/>
</dbReference>
<dbReference type="InterPro" id="IPR039846">
    <property type="entry name" value="ZCCHC4"/>
</dbReference>
<dbReference type="PANTHER" id="PTHR13493:SF3">
    <property type="entry name" value="RRNA N6-ADENOSINE-METHYLTRANSFERASE ZCCHC4"/>
    <property type="match status" value="1"/>
</dbReference>
<proteinExistence type="predicted"/>
<sequence length="161" mass="18123">GHVYCLNGKIKQDKQQKSFFACAVYRSQKRCPFRLNISCKTISNNLLNNFDSLNVATTSFCYAVIRKKVNLLRAKNEKIYYCATCNDVFSLPHTHPITGPLAISSLRKPSQLFSAHVKNDSESQYWFTDESLTVIVNAVEKSGCDGVLCIGTPTVFEHFQS</sequence>
<accession>J9AUS0</accession>
<dbReference type="GO" id="GO:0008988">
    <property type="term" value="F:rRNA (adenine-N6-)-methyltransferase activity"/>
    <property type="evidence" value="ECO:0007669"/>
    <property type="project" value="InterPro"/>
</dbReference>
<feature type="non-terminal residue" evidence="5">
    <location>
        <position position="161"/>
    </location>
</feature>